<proteinExistence type="predicted"/>
<keyword evidence="2" id="KW-1185">Reference proteome</keyword>
<gene>
    <name evidence="1" type="ORF">JI435_443480</name>
</gene>
<dbReference type="Proteomes" id="UP000663193">
    <property type="component" value="Chromosome 17"/>
</dbReference>
<organism evidence="1 2">
    <name type="scientific">Phaeosphaeria nodorum (strain SN15 / ATCC MYA-4574 / FGSC 10173)</name>
    <name type="common">Glume blotch fungus</name>
    <name type="synonym">Parastagonospora nodorum</name>
    <dbReference type="NCBI Taxonomy" id="321614"/>
    <lineage>
        <taxon>Eukaryota</taxon>
        <taxon>Fungi</taxon>
        <taxon>Dikarya</taxon>
        <taxon>Ascomycota</taxon>
        <taxon>Pezizomycotina</taxon>
        <taxon>Dothideomycetes</taxon>
        <taxon>Pleosporomycetidae</taxon>
        <taxon>Pleosporales</taxon>
        <taxon>Pleosporineae</taxon>
        <taxon>Phaeosphaeriaceae</taxon>
        <taxon>Parastagonospora</taxon>
    </lineage>
</organism>
<evidence type="ECO:0000313" key="2">
    <source>
        <dbReference type="Proteomes" id="UP000663193"/>
    </source>
</evidence>
<accession>A0A7U2I738</accession>
<dbReference type="EMBL" id="CP069039">
    <property type="protein sequence ID" value="QRD04400.1"/>
    <property type="molecule type" value="Genomic_DNA"/>
</dbReference>
<reference evidence="2" key="1">
    <citation type="journal article" date="2021" name="BMC Genomics">
        <title>Chromosome-level genome assembly and manually-curated proteome of model necrotroph Parastagonospora nodorum Sn15 reveals a genome-wide trove of candidate effector homologs, and redundancy of virulence-related functions within an accessory chromosome.</title>
        <authorList>
            <person name="Bertazzoni S."/>
            <person name="Jones D.A.B."/>
            <person name="Phan H.T."/>
            <person name="Tan K.-C."/>
            <person name="Hane J.K."/>
        </authorList>
    </citation>
    <scope>NUCLEOTIDE SEQUENCE [LARGE SCALE GENOMIC DNA]</scope>
    <source>
        <strain evidence="2">SN15 / ATCC MYA-4574 / FGSC 10173)</strain>
    </source>
</reference>
<protein>
    <submittedName>
        <fullName evidence="1">Uncharacterized protein</fullName>
    </submittedName>
</protein>
<dbReference type="VEuPathDB" id="FungiDB:JI435_443480"/>
<sequence length="105" mass="12010">MITAACMHLHLSFNDIGVCYSMLFQNAVWAGRASLSLPQLLLNHQHLQEDAWCSAGRPLMSDEEINALPDSSDVEGDSEYDVYFEQDWDIWSVTTWKQKQEGDEE</sequence>
<evidence type="ECO:0000313" key="1">
    <source>
        <dbReference type="EMBL" id="QRD04400.1"/>
    </source>
</evidence>
<dbReference type="AlphaFoldDB" id="A0A7U2I738"/>
<name>A0A7U2I738_PHANO</name>